<dbReference type="Proteomes" id="UP000598633">
    <property type="component" value="Unassembled WGS sequence"/>
</dbReference>
<dbReference type="CDD" id="cd06445">
    <property type="entry name" value="ATase"/>
    <property type="match status" value="1"/>
</dbReference>
<gene>
    <name evidence="3" type="ORF">IFJ97_01510</name>
</gene>
<dbReference type="InterPro" id="IPR036388">
    <property type="entry name" value="WH-like_DNA-bd_sf"/>
</dbReference>
<dbReference type="PANTHER" id="PTHR42942:SF1">
    <property type="entry name" value="ALKYLTRANSFERASE-LIKE PROTEIN 1"/>
    <property type="match status" value="1"/>
</dbReference>
<dbReference type="EMBL" id="JACXWA010000020">
    <property type="protein sequence ID" value="MBD3870020.1"/>
    <property type="molecule type" value="Genomic_DNA"/>
</dbReference>
<dbReference type="PANTHER" id="PTHR42942">
    <property type="entry name" value="6-O-METHYLGUANINE DNA METHYLTRANSFERASE"/>
    <property type="match status" value="1"/>
</dbReference>
<organism evidence="3 4">
    <name type="scientific">Candidatus Sulfomarinibacter kjeldsenii</name>
    <dbReference type="NCBI Taxonomy" id="2885994"/>
    <lineage>
        <taxon>Bacteria</taxon>
        <taxon>Pseudomonadati</taxon>
        <taxon>Acidobacteriota</taxon>
        <taxon>Thermoanaerobaculia</taxon>
        <taxon>Thermoanaerobaculales</taxon>
        <taxon>Candidatus Sulfomarinibacteraceae</taxon>
        <taxon>Candidatus Sulfomarinibacter</taxon>
    </lineage>
</organism>
<accession>A0A8J7C331</accession>
<evidence type="ECO:0000313" key="3">
    <source>
        <dbReference type="EMBL" id="MBD3870020.1"/>
    </source>
</evidence>
<comment type="caution">
    <text evidence="3">The sequence shown here is derived from an EMBL/GenBank/DDBJ whole genome shotgun (WGS) entry which is preliminary data.</text>
</comment>
<name>A0A8J7C331_9BACT</name>
<dbReference type="SUPFAM" id="SSF46767">
    <property type="entry name" value="Methylated DNA-protein cysteine methyltransferase, C-terminal domain"/>
    <property type="match status" value="1"/>
</dbReference>
<reference evidence="3 4" key="1">
    <citation type="submission" date="2020-08" db="EMBL/GenBank/DDBJ databases">
        <title>Acidobacteriota in marine sediments use diverse sulfur dissimilation pathways.</title>
        <authorList>
            <person name="Wasmund K."/>
        </authorList>
    </citation>
    <scope>NUCLEOTIDE SEQUENCE [LARGE SCALE GENOMIC DNA]</scope>
    <source>
        <strain evidence="3">MAG AM3-A</strain>
    </source>
</reference>
<proteinExistence type="predicted"/>
<evidence type="ECO:0000259" key="2">
    <source>
        <dbReference type="Pfam" id="PF01035"/>
    </source>
</evidence>
<dbReference type="Pfam" id="PF01035">
    <property type="entry name" value="DNA_binding_1"/>
    <property type="match status" value="1"/>
</dbReference>
<dbReference type="AlphaFoldDB" id="A0A8J7C331"/>
<dbReference type="Gene3D" id="1.10.10.10">
    <property type="entry name" value="Winged helix-like DNA-binding domain superfamily/Winged helix DNA-binding domain"/>
    <property type="match status" value="1"/>
</dbReference>
<evidence type="ECO:0000313" key="4">
    <source>
        <dbReference type="Proteomes" id="UP000598633"/>
    </source>
</evidence>
<keyword evidence="1" id="KW-0227">DNA damage</keyword>
<evidence type="ECO:0000256" key="1">
    <source>
        <dbReference type="ARBA" id="ARBA00022763"/>
    </source>
</evidence>
<dbReference type="GO" id="GO:0003824">
    <property type="term" value="F:catalytic activity"/>
    <property type="evidence" value="ECO:0007669"/>
    <property type="project" value="InterPro"/>
</dbReference>
<dbReference type="InterPro" id="IPR014048">
    <property type="entry name" value="MethylDNA_cys_MeTrfase_DNA-bd"/>
</dbReference>
<dbReference type="GO" id="GO:0006281">
    <property type="term" value="P:DNA repair"/>
    <property type="evidence" value="ECO:0007669"/>
    <property type="project" value="InterPro"/>
</dbReference>
<protein>
    <submittedName>
        <fullName evidence="3">MGMT family protein</fullName>
    </submittedName>
</protein>
<dbReference type="InterPro" id="IPR052520">
    <property type="entry name" value="ATL_DNA_repair"/>
</dbReference>
<dbReference type="InterPro" id="IPR036217">
    <property type="entry name" value="MethylDNA_cys_MeTrfase_DNAb"/>
</dbReference>
<sequence>MGVKRVHGDVEGERLNAQQQVIEVVRRIPRGRVMTYGQISEVMASRLSPRAVGWMIHRCPDGTPWQRVVNASGGCSTDRLPDFPKGLQRTLLEEEGVEFRANGTLDLEVYRWWPG</sequence>
<feature type="domain" description="Methylated-DNA-[protein]-cysteine S-methyltransferase DNA binding" evidence="2">
    <location>
        <begin position="17"/>
        <end position="97"/>
    </location>
</feature>